<dbReference type="InterPro" id="IPR027417">
    <property type="entry name" value="P-loop_NTPase"/>
</dbReference>
<evidence type="ECO:0000256" key="5">
    <source>
        <dbReference type="ARBA" id="ARBA00022741"/>
    </source>
</evidence>
<evidence type="ECO:0000256" key="3">
    <source>
        <dbReference type="ARBA" id="ARBA00022448"/>
    </source>
</evidence>
<evidence type="ECO:0000256" key="1">
    <source>
        <dbReference type="ARBA" id="ARBA00004202"/>
    </source>
</evidence>
<keyword evidence="3" id="KW-0813">Transport</keyword>
<protein>
    <recommendedName>
        <fullName evidence="9">ABC transporter domain-containing protein</fullName>
    </recommendedName>
</protein>
<dbReference type="SUPFAM" id="SSF52540">
    <property type="entry name" value="P-loop containing nucleoside triphosphate hydrolases"/>
    <property type="match status" value="1"/>
</dbReference>
<evidence type="ECO:0000256" key="8">
    <source>
        <dbReference type="ARBA" id="ARBA00023136"/>
    </source>
</evidence>
<comment type="similarity">
    <text evidence="2">Belongs to the ABC transporter superfamily.</text>
</comment>
<feature type="domain" description="ABC transporter" evidence="9">
    <location>
        <begin position="5"/>
        <end position="246"/>
    </location>
</feature>
<dbReference type="Pfam" id="PF00005">
    <property type="entry name" value="ABC_tran"/>
    <property type="match status" value="1"/>
</dbReference>
<accession>A0A0W8E2E3</accession>
<dbReference type="AlphaFoldDB" id="A0A0W8E2E3"/>
<dbReference type="InterPro" id="IPR003439">
    <property type="entry name" value="ABC_transporter-like_ATP-bd"/>
</dbReference>
<dbReference type="InterPro" id="IPR003593">
    <property type="entry name" value="AAA+_ATPase"/>
</dbReference>
<dbReference type="GO" id="GO:0042626">
    <property type="term" value="F:ATPase-coupled transmembrane transporter activity"/>
    <property type="evidence" value="ECO:0007669"/>
    <property type="project" value="TreeGrafter"/>
</dbReference>
<dbReference type="InterPro" id="IPR050095">
    <property type="entry name" value="ECF_ABC_transporter_ATP-bd"/>
</dbReference>
<comment type="caution">
    <text evidence="10">The sequence shown here is derived from an EMBL/GenBank/DDBJ whole genome shotgun (WGS) entry which is preliminary data.</text>
</comment>
<reference evidence="10" key="1">
    <citation type="journal article" date="2015" name="Proc. Natl. Acad. Sci. U.S.A.">
        <title>Networks of energetic and metabolic interactions define dynamics in microbial communities.</title>
        <authorList>
            <person name="Embree M."/>
            <person name="Liu J.K."/>
            <person name="Al-Bassam M.M."/>
            <person name="Zengler K."/>
        </authorList>
    </citation>
    <scope>NUCLEOTIDE SEQUENCE</scope>
</reference>
<keyword evidence="6" id="KW-0067">ATP-binding</keyword>
<evidence type="ECO:0000256" key="4">
    <source>
        <dbReference type="ARBA" id="ARBA00022475"/>
    </source>
</evidence>
<evidence type="ECO:0000313" key="10">
    <source>
        <dbReference type="EMBL" id="KUG02812.1"/>
    </source>
</evidence>
<dbReference type="PROSITE" id="PS50893">
    <property type="entry name" value="ABC_TRANSPORTER_2"/>
    <property type="match status" value="1"/>
</dbReference>
<dbReference type="GO" id="GO:0016887">
    <property type="term" value="F:ATP hydrolysis activity"/>
    <property type="evidence" value="ECO:0007669"/>
    <property type="project" value="InterPro"/>
</dbReference>
<evidence type="ECO:0000259" key="9">
    <source>
        <dbReference type="PROSITE" id="PS50893"/>
    </source>
</evidence>
<dbReference type="PANTHER" id="PTHR43553">
    <property type="entry name" value="HEAVY METAL TRANSPORTER"/>
    <property type="match status" value="1"/>
</dbReference>
<dbReference type="Gene3D" id="3.40.50.300">
    <property type="entry name" value="P-loop containing nucleotide triphosphate hydrolases"/>
    <property type="match status" value="1"/>
</dbReference>
<sequence>MSTIIDIKGLSYVYLPGSAYEQQALKNINLSLNQGELLGLFGLNGSGKSTLAKLLNGLIYPTTGSVTVCGIDTNIKKSRYDLWKKVGLVFQYPEQQIFESNVYDEVAYGPRNLGLTESEVKTRVYDALERVGLFPDQMVNLSPVSLSGGVRRRIAIAGILSLQPEILVLDEPMAGLDPLGQKLILDIIKTRQEKKTETTIIISHNLKEILALADKIAILERGSLVFYGEVQELLSNKDILSKFRLELPDYLQVAYALNARGIKTNTKIKNINEAGLELIRIISDEKGKL</sequence>
<gene>
    <name evidence="10" type="ORF">ASZ90_019806</name>
</gene>
<evidence type="ECO:0000256" key="7">
    <source>
        <dbReference type="ARBA" id="ARBA00022967"/>
    </source>
</evidence>
<proteinExistence type="inferred from homology"/>
<keyword evidence="8" id="KW-0472">Membrane</keyword>
<keyword evidence="5" id="KW-0547">Nucleotide-binding</keyword>
<dbReference type="FunFam" id="3.40.50.300:FF:000224">
    <property type="entry name" value="Energy-coupling factor transporter ATP-binding protein EcfA"/>
    <property type="match status" value="1"/>
</dbReference>
<keyword evidence="4" id="KW-1003">Cell membrane</keyword>
<dbReference type="SMART" id="SM00382">
    <property type="entry name" value="AAA"/>
    <property type="match status" value="1"/>
</dbReference>
<dbReference type="EMBL" id="LNQE01001908">
    <property type="protein sequence ID" value="KUG02812.1"/>
    <property type="molecule type" value="Genomic_DNA"/>
</dbReference>
<keyword evidence="7" id="KW-1278">Translocase</keyword>
<name>A0A0W8E2E3_9ZZZZ</name>
<dbReference type="CDD" id="cd03225">
    <property type="entry name" value="ABC_cobalt_CbiO_domain1"/>
    <property type="match status" value="1"/>
</dbReference>
<organism evidence="10">
    <name type="scientific">hydrocarbon metagenome</name>
    <dbReference type="NCBI Taxonomy" id="938273"/>
    <lineage>
        <taxon>unclassified sequences</taxon>
        <taxon>metagenomes</taxon>
        <taxon>ecological metagenomes</taxon>
    </lineage>
</organism>
<dbReference type="PANTHER" id="PTHR43553:SF27">
    <property type="entry name" value="ENERGY-COUPLING FACTOR TRANSPORTER ATP-BINDING PROTEIN ECFA2"/>
    <property type="match status" value="1"/>
</dbReference>
<comment type="subcellular location">
    <subcellularLocation>
        <location evidence="1">Cell membrane</location>
        <topology evidence="1">Peripheral membrane protein</topology>
    </subcellularLocation>
</comment>
<dbReference type="InterPro" id="IPR015856">
    <property type="entry name" value="ABC_transpr_CbiO/EcfA_su"/>
</dbReference>
<evidence type="ECO:0000256" key="2">
    <source>
        <dbReference type="ARBA" id="ARBA00005417"/>
    </source>
</evidence>
<evidence type="ECO:0000256" key="6">
    <source>
        <dbReference type="ARBA" id="ARBA00022840"/>
    </source>
</evidence>
<dbReference type="GO" id="GO:0043190">
    <property type="term" value="C:ATP-binding cassette (ABC) transporter complex"/>
    <property type="evidence" value="ECO:0007669"/>
    <property type="project" value="TreeGrafter"/>
</dbReference>
<dbReference type="GO" id="GO:0005524">
    <property type="term" value="F:ATP binding"/>
    <property type="evidence" value="ECO:0007669"/>
    <property type="project" value="UniProtKB-KW"/>
</dbReference>